<name>A0A7E6E7M6_9CHIR</name>
<feature type="signal peptide" evidence="8">
    <location>
        <begin position="1"/>
        <end position="19"/>
    </location>
</feature>
<evidence type="ECO:0000256" key="2">
    <source>
        <dbReference type="ARBA" id="ARBA00022692"/>
    </source>
</evidence>
<dbReference type="InParanoid" id="A0A7E6E7M6"/>
<dbReference type="GeneID" id="114501812"/>
<keyword evidence="4" id="KW-1133">Transmembrane helix</keyword>
<dbReference type="OrthoDB" id="9890439at2759"/>
<proteinExistence type="predicted"/>
<dbReference type="InterPro" id="IPR015321">
    <property type="entry name" value="TypeI_recpt_CBD"/>
</dbReference>
<dbReference type="FunFam" id="2.60.40.10:FF:000818">
    <property type="entry name" value="Interleukin 5 receptor subunit alpha"/>
    <property type="match status" value="1"/>
</dbReference>
<evidence type="ECO:0000313" key="10">
    <source>
        <dbReference type="Proteomes" id="UP000504628"/>
    </source>
</evidence>
<evidence type="ECO:0000256" key="6">
    <source>
        <dbReference type="ARBA" id="ARBA00023170"/>
    </source>
</evidence>
<evidence type="ECO:0000256" key="8">
    <source>
        <dbReference type="SAM" id="SignalP"/>
    </source>
</evidence>
<dbReference type="Gene3D" id="2.60.40.10">
    <property type="entry name" value="Immunoglobulins"/>
    <property type="match status" value="3"/>
</dbReference>
<dbReference type="AlphaFoldDB" id="A0A7E6E7M6"/>
<dbReference type="PANTHER" id="PTHR23037:SF46">
    <property type="entry name" value="INTERLEUKIN 5 RECEPTOR SUBUNIT ALPHA"/>
    <property type="match status" value="1"/>
</dbReference>
<dbReference type="GO" id="GO:0004896">
    <property type="term" value="F:cytokine receptor activity"/>
    <property type="evidence" value="ECO:0007669"/>
    <property type="project" value="InterPro"/>
</dbReference>
<feature type="chain" id="PRO_5028878025" evidence="8">
    <location>
        <begin position="20"/>
        <end position="436"/>
    </location>
</feature>
<protein>
    <submittedName>
        <fullName evidence="11">Interleukin-5 receptor subunit alpha</fullName>
    </submittedName>
</protein>
<keyword evidence="5" id="KW-0472">Membrane</keyword>
<keyword evidence="3 8" id="KW-0732">Signal</keyword>
<dbReference type="InterPro" id="IPR013783">
    <property type="entry name" value="Ig-like_fold"/>
</dbReference>
<evidence type="ECO:0000256" key="1">
    <source>
        <dbReference type="ARBA" id="ARBA00004479"/>
    </source>
</evidence>
<keyword evidence="7" id="KW-0325">Glycoprotein</keyword>
<dbReference type="PROSITE" id="PS01356">
    <property type="entry name" value="HEMATOPO_REC_S_F2"/>
    <property type="match status" value="1"/>
</dbReference>
<dbReference type="KEGG" id="pdic:114501812"/>
<evidence type="ECO:0000259" key="9">
    <source>
        <dbReference type="Pfam" id="PF09240"/>
    </source>
</evidence>
<dbReference type="RefSeq" id="XP_035887393.1">
    <property type="nucleotide sequence ID" value="XM_036031500.1"/>
</dbReference>
<dbReference type="SUPFAM" id="SSF49265">
    <property type="entry name" value="Fibronectin type III"/>
    <property type="match status" value="3"/>
</dbReference>
<dbReference type="Pfam" id="PF09240">
    <property type="entry name" value="IL6Ra-bind"/>
    <property type="match status" value="1"/>
</dbReference>
<dbReference type="CTD" id="3568"/>
<dbReference type="GO" id="GO:0009897">
    <property type="term" value="C:external side of plasma membrane"/>
    <property type="evidence" value="ECO:0007669"/>
    <property type="project" value="TreeGrafter"/>
</dbReference>
<keyword evidence="6 11" id="KW-0675">Receptor</keyword>
<dbReference type="FunFam" id="2.60.40.10:FF:000741">
    <property type="entry name" value="Interleukin 5 receptor subunit alpha"/>
    <property type="match status" value="1"/>
</dbReference>
<dbReference type="FunCoup" id="A0A7E6E7M6">
    <property type="interactions" value="104"/>
</dbReference>
<feature type="domain" description="Type I cytokine receptor cytokine-binding" evidence="9">
    <location>
        <begin position="147"/>
        <end position="251"/>
    </location>
</feature>
<sequence>MAPALLILLGAAAILQADGTPDDGCHSGPLNLCDLFFFFFPRSVSLLPPVNFTIKVTGLAQVLLSWKPNPEQERKGVQLGYHLRVHTPQDDDFELKHTGRRYEAALHRGFSASVRTILWERRPSPASRWVSAELRAPPGSPGTSAVNLTCVTNTAAGGHPESRPYRVSLRCAWRAGEEAPSDTQYFLYYRYGSRTEACREYGQDALRRNVACWFPATSIDGKGQDALAVGVRGSSLRAAIRPYDRLFALHEIDQVNPPGNVTAEMEGTRLSVRWEKPVSAFPGHCWDYEVKIYGRRRGYVQIENTTANKFNTTVSDVSRYCVVVRAAVSSTCRRQGLWSAWSQPVGTGQDEQKPWTEWLLIPLTASLCAAFVCSLSRRTGHMCTKLFPPVPGPKSDIGDLVATVNYEKGGSGETESEVLSYVAVDEEPEVLEDLVF</sequence>
<reference evidence="11" key="1">
    <citation type="submission" date="2025-08" db="UniProtKB">
        <authorList>
            <consortium name="RefSeq"/>
        </authorList>
    </citation>
    <scope>IDENTIFICATION</scope>
    <source>
        <tissue evidence="11">Muscle</tissue>
    </source>
</reference>
<accession>A0A7E6E7M6</accession>
<organism evidence="10 11">
    <name type="scientific">Phyllostomus discolor</name>
    <name type="common">pale spear-nosed bat</name>
    <dbReference type="NCBI Taxonomy" id="89673"/>
    <lineage>
        <taxon>Eukaryota</taxon>
        <taxon>Metazoa</taxon>
        <taxon>Chordata</taxon>
        <taxon>Craniata</taxon>
        <taxon>Vertebrata</taxon>
        <taxon>Euteleostomi</taxon>
        <taxon>Mammalia</taxon>
        <taxon>Eutheria</taxon>
        <taxon>Laurasiatheria</taxon>
        <taxon>Chiroptera</taxon>
        <taxon>Yangochiroptera</taxon>
        <taxon>Phyllostomidae</taxon>
        <taxon>Phyllostominae</taxon>
        <taxon>Phyllostomus</taxon>
    </lineage>
</organism>
<gene>
    <name evidence="11" type="primary">IL5RA</name>
</gene>
<dbReference type="Proteomes" id="UP000504628">
    <property type="component" value="Chromosome 7"/>
</dbReference>
<evidence type="ECO:0000256" key="4">
    <source>
        <dbReference type="ARBA" id="ARBA00022989"/>
    </source>
</evidence>
<keyword evidence="2" id="KW-0812">Transmembrane</keyword>
<dbReference type="InterPro" id="IPR003532">
    <property type="entry name" value="Short_hematopoietin_rcpt_2_CS"/>
</dbReference>
<evidence type="ECO:0000256" key="7">
    <source>
        <dbReference type="ARBA" id="ARBA00023180"/>
    </source>
</evidence>
<comment type="subcellular location">
    <subcellularLocation>
        <location evidence="1">Membrane</location>
        <topology evidence="1">Single-pass type I membrane protein</topology>
    </subcellularLocation>
</comment>
<evidence type="ECO:0000256" key="5">
    <source>
        <dbReference type="ARBA" id="ARBA00023136"/>
    </source>
</evidence>
<dbReference type="PANTHER" id="PTHR23037">
    <property type="entry name" value="CYTOKINE RECEPTOR"/>
    <property type="match status" value="1"/>
</dbReference>
<keyword evidence="10" id="KW-1185">Reference proteome</keyword>
<evidence type="ECO:0000256" key="3">
    <source>
        <dbReference type="ARBA" id="ARBA00022729"/>
    </source>
</evidence>
<dbReference type="InterPro" id="IPR036116">
    <property type="entry name" value="FN3_sf"/>
</dbReference>
<evidence type="ECO:0000313" key="11">
    <source>
        <dbReference type="RefSeq" id="XP_035887393.1"/>
    </source>
</evidence>